<accession>A0ABY7PQL0</accession>
<dbReference type="RefSeq" id="WP_270127666.1">
    <property type="nucleotide sequence ID" value="NZ_CP115396.1"/>
</dbReference>
<evidence type="ECO:0000256" key="1">
    <source>
        <dbReference type="SAM" id="MobiDB-lite"/>
    </source>
</evidence>
<dbReference type="EMBL" id="CP115396">
    <property type="protein sequence ID" value="WBO85087.1"/>
    <property type="molecule type" value="Genomic_DNA"/>
</dbReference>
<dbReference type="InterPro" id="IPR008947">
    <property type="entry name" value="PLipase_C/P1_nuclease_dom_sf"/>
</dbReference>
<evidence type="ECO:0000313" key="2">
    <source>
        <dbReference type="EMBL" id="WBO85087.1"/>
    </source>
</evidence>
<organism evidence="2 3">
    <name type="scientific">Hymenobacter yonginensis</name>
    <dbReference type="NCBI Taxonomy" id="748197"/>
    <lineage>
        <taxon>Bacteria</taxon>
        <taxon>Pseudomonadati</taxon>
        <taxon>Bacteroidota</taxon>
        <taxon>Cytophagia</taxon>
        <taxon>Cytophagales</taxon>
        <taxon>Hymenobacteraceae</taxon>
        <taxon>Hymenobacter</taxon>
    </lineage>
</organism>
<feature type="region of interest" description="Disordered" evidence="1">
    <location>
        <begin position="344"/>
        <end position="423"/>
    </location>
</feature>
<keyword evidence="3" id="KW-1185">Reference proteome</keyword>
<sequence>MKKQFLLLLCLVLLVPVTSPGWGFFAHRTIAQISIYALPASMQSFYFRHMKEIVRLSTAPDERRDTDPTEASKHFIDLDHFGDNPFGAMPKAWEKAEAKYTADTLRKYGTVPWTIIDVKDQLTTAFKQRDTVAIVRLSAELCHYVADAYVPLHTTENYDGQLTNQAGMHSLWESKLPERHIAEYKLDSEPAKYVKEPLNDVWKVLQESYGFLGETFDREEKVTRQFTPETKYSFSHKFGKTRRFYSDAFADAYHKEVGGMVAFRLKLAPTFISSLWLTAWKDGGSPNLNELMARKPEKADKDSLDAQLKVWKDNGLVPQQLLLALQKQAVVVQADQINAATDMAPPTLETTSPAPAPAAAPKAATAGTPAPAARPSEKGPEKVKIKTKSADGGTTKTKDKEPARKKKAAQKDDGWDAPAGSGW</sequence>
<feature type="compositionally biased region" description="Low complexity" evidence="1">
    <location>
        <begin position="344"/>
        <end position="374"/>
    </location>
</feature>
<evidence type="ECO:0000313" key="3">
    <source>
        <dbReference type="Proteomes" id="UP001211872"/>
    </source>
</evidence>
<dbReference type="Gene3D" id="1.10.575.10">
    <property type="entry name" value="P1 Nuclease"/>
    <property type="match status" value="1"/>
</dbReference>
<protein>
    <submittedName>
        <fullName evidence="2">Zinc dependent phospholipase C family protein</fullName>
    </submittedName>
</protein>
<reference evidence="2 3" key="1">
    <citation type="journal article" date="2011" name="Int. J. Syst. Evol. Microbiol.">
        <title>Hymenobacter yonginensis sp. nov., isolated from a mesotrophic artificial lake.</title>
        <authorList>
            <person name="Joung Y."/>
            <person name="Cho S.H."/>
            <person name="Kim H."/>
            <person name="Kim S.B."/>
            <person name="Joh K."/>
        </authorList>
    </citation>
    <scope>NUCLEOTIDE SEQUENCE [LARGE SCALE GENOMIC DNA]</scope>
    <source>
        <strain evidence="2 3">KCTC 22745</strain>
    </source>
</reference>
<gene>
    <name evidence="2" type="ORF">O9Z63_02335</name>
</gene>
<proteinExistence type="predicted"/>
<dbReference type="CDD" id="cd10981">
    <property type="entry name" value="ZnPC_S1P1"/>
    <property type="match status" value="1"/>
</dbReference>
<dbReference type="SUPFAM" id="SSF48537">
    <property type="entry name" value="Phospholipase C/P1 nuclease"/>
    <property type="match status" value="1"/>
</dbReference>
<dbReference type="Proteomes" id="UP001211872">
    <property type="component" value="Chromosome"/>
</dbReference>
<feature type="compositionally biased region" description="Basic and acidic residues" evidence="1">
    <location>
        <begin position="375"/>
        <end position="384"/>
    </location>
</feature>
<name>A0ABY7PQL0_9BACT</name>